<dbReference type="EMBL" id="GG745339">
    <property type="protein sequence ID" value="KNE62097.1"/>
    <property type="molecule type" value="Genomic_DNA"/>
</dbReference>
<reference evidence="2" key="2">
    <citation type="submission" date="2009-11" db="EMBL/GenBank/DDBJ databases">
        <title>The Genome Sequence of Allomyces macrogynus strain ATCC 38327.</title>
        <authorList>
            <consortium name="The Broad Institute Genome Sequencing Platform"/>
            <person name="Russ C."/>
            <person name="Cuomo C."/>
            <person name="Shea T."/>
            <person name="Young S.K."/>
            <person name="Zeng Q."/>
            <person name="Koehrsen M."/>
            <person name="Haas B."/>
            <person name="Borodovsky M."/>
            <person name="Guigo R."/>
            <person name="Alvarado L."/>
            <person name="Berlin A."/>
            <person name="Borenstein D."/>
            <person name="Chen Z."/>
            <person name="Engels R."/>
            <person name="Freedman E."/>
            <person name="Gellesch M."/>
            <person name="Goldberg J."/>
            <person name="Griggs A."/>
            <person name="Gujja S."/>
            <person name="Heiman D."/>
            <person name="Hepburn T."/>
            <person name="Howarth C."/>
            <person name="Jen D."/>
            <person name="Larson L."/>
            <person name="Lewis B."/>
            <person name="Mehta T."/>
            <person name="Park D."/>
            <person name="Pearson M."/>
            <person name="Roberts A."/>
            <person name="Saif S."/>
            <person name="Shenoy N."/>
            <person name="Sisk P."/>
            <person name="Stolte C."/>
            <person name="Sykes S."/>
            <person name="Walk T."/>
            <person name="White J."/>
            <person name="Yandava C."/>
            <person name="Burger G."/>
            <person name="Gray M.W."/>
            <person name="Holland P.W.H."/>
            <person name="King N."/>
            <person name="Lang F.B.F."/>
            <person name="Roger A.J."/>
            <person name="Ruiz-Trillo I."/>
            <person name="Lander E."/>
            <person name="Nusbaum C."/>
        </authorList>
    </citation>
    <scope>NUCLEOTIDE SEQUENCE [LARGE SCALE GENOMIC DNA]</scope>
    <source>
        <strain evidence="2">ATCC 38327</strain>
    </source>
</reference>
<dbReference type="AlphaFoldDB" id="A0A0L0SI15"/>
<gene>
    <name evidence="1" type="ORF">AMAG_18809</name>
</gene>
<sequence length="750" mass="82928">MIFQPVVVSAPPCCKLQLLDLPDEVLYLIAQYAVYVEFDREGAGNHSNLDTNGDLKTESVLASFPNVANRRTFVALRNTCCAWRRITSTISSHLDLSLDVKLWSLALSHFEIGPSRHGVSWSPILDLEEHTGNLLPVRCTMLATTISVTLGNYQKLKIPTGAVSSIRLRQDHGEDLENAHLGLSTILARMAVRFQNLTVFEVDTVLPAPALVLALGILSPTLQALSIAVFGEWNNVAAMLTLPRLRKLNLVLQGLDGELQMLPTAPRLKSLHCRANKVHPNLIDHLAAKVWFLRQITLHGQVVKMVKCGAPSQLSTMSPSSLSVLRSVRSLNVSKPVLAHLLAGWHEPHFLHLDSLTIFGGVRNCTPLPHELFWMTPRLTHAKFDQMSVPFKFFVDLSQAAPHLLQLDVTQCWIHYDNVFCHQLTFPALNRLCIVGSAVAKFFCQHVVAPALAAVEFDMERRAGPVPVLPWLTLQEVTLRATKASILESMLINGANLDDLHQLKNLNLLHHPVAWTHVPPVLNSVMSLAAPSAVLLKLFADDFACSNLKSLTATSKDVLSAVPSSAPLRRVSAHAVSPLVLERLSRIRTLKTMDVQSIVPHRSVGLLTLEYHSSSELWRVLPHTVVNLRIADGYVVRVGHVDQDVEAVVREIMAVATWALGFKTVSLYSNSANQTPQVVTIWGEWTKPVPGRDAFPFTVVVDGHDALVKRLAEELGKLNPKRVNANVVRSDQEGSAKRWAMMLASMLHRL</sequence>
<reference evidence="1 2" key="1">
    <citation type="submission" date="2009-11" db="EMBL/GenBank/DDBJ databases">
        <title>Annotation of Allomyces macrogynus ATCC 38327.</title>
        <authorList>
            <consortium name="The Broad Institute Genome Sequencing Platform"/>
            <person name="Russ C."/>
            <person name="Cuomo C."/>
            <person name="Burger G."/>
            <person name="Gray M.W."/>
            <person name="Holland P.W.H."/>
            <person name="King N."/>
            <person name="Lang F.B.F."/>
            <person name="Roger A.J."/>
            <person name="Ruiz-Trillo I."/>
            <person name="Young S.K."/>
            <person name="Zeng Q."/>
            <person name="Gargeya S."/>
            <person name="Fitzgerald M."/>
            <person name="Haas B."/>
            <person name="Abouelleil A."/>
            <person name="Alvarado L."/>
            <person name="Arachchi H.M."/>
            <person name="Berlin A."/>
            <person name="Chapman S.B."/>
            <person name="Gearin G."/>
            <person name="Goldberg J."/>
            <person name="Griggs A."/>
            <person name="Gujja S."/>
            <person name="Hansen M."/>
            <person name="Heiman D."/>
            <person name="Howarth C."/>
            <person name="Larimer J."/>
            <person name="Lui A."/>
            <person name="MacDonald P.J.P."/>
            <person name="McCowen C."/>
            <person name="Montmayeur A."/>
            <person name="Murphy C."/>
            <person name="Neiman D."/>
            <person name="Pearson M."/>
            <person name="Priest M."/>
            <person name="Roberts A."/>
            <person name="Saif S."/>
            <person name="Shea T."/>
            <person name="Sisk P."/>
            <person name="Stolte C."/>
            <person name="Sykes S."/>
            <person name="Wortman J."/>
            <person name="Nusbaum C."/>
            <person name="Birren B."/>
        </authorList>
    </citation>
    <scope>NUCLEOTIDE SEQUENCE [LARGE SCALE GENOMIC DNA]</scope>
    <source>
        <strain evidence="1 2">ATCC 38327</strain>
    </source>
</reference>
<evidence type="ECO:0000313" key="1">
    <source>
        <dbReference type="EMBL" id="KNE62097.1"/>
    </source>
</evidence>
<proteinExistence type="predicted"/>
<dbReference type="Gene3D" id="3.80.10.10">
    <property type="entry name" value="Ribonuclease Inhibitor"/>
    <property type="match status" value="1"/>
</dbReference>
<name>A0A0L0SI15_ALLM3</name>
<organism evidence="1 2">
    <name type="scientific">Allomyces macrogynus (strain ATCC 38327)</name>
    <name type="common">Allomyces javanicus var. macrogynus</name>
    <dbReference type="NCBI Taxonomy" id="578462"/>
    <lineage>
        <taxon>Eukaryota</taxon>
        <taxon>Fungi</taxon>
        <taxon>Fungi incertae sedis</taxon>
        <taxon>Blastocladiomycota</taxon>
        <taxon>Blastocladiomycetes</taxon>
        <taxon>Blastocladiales</taxon>
        <taxon>Blastocladiaceae</taxon>
        <taxon>Allomyces</taxon>
    </lineage>
</organism>
<protein>
    <submittedName>
        <fullName evidence="1">Uncharacterized protein</fullName>
    </submittedName>
</protein>
<dbReference type="VEuPathDB" id="FungiDB:AMAG_18809"/>
<dbReference type="Proteomes" id="UP000054350">
    <property type="component" value="Unassembled WGS sequence"/>
</dbReference>
<accession>A0A0L0SI15</accession>
<keyword evidence="2" id="KW-1185">Reference proteome</keyword>
<evidence type="ECO:0000313" key="2">
    <source>
        <dbReference type="Proteomes" id="UP000054350"/>
    </source>
</evidence>
<dbReference type="InterPro" id="IPR032675">
    <property type="entry name" value="LRR_dom_sf"/>
</dbReference>
<dbReference type="OrthoDB" id="10609899at2759"/>